<dbReference type="PANTHER" id="PTHR35798">
    <property type="entry name" value="CELL DIVISION PROTEIN SEPF"/>
    <property type="match status" value="1"/>
</dbReference>
<dbReference type="InterPro" id="IPR038594">
    <property type="entry name" value="SepF-like_sf"/>
</dbReference>
<evidence type="ECO:0000313" key="7">
    <source>
        <dbReference type="Proteomes" id="UP000182975"/>
    </source>
</evidence>
<dbReference type="Pfam" id="PF04472">
    <property type="entry name" value="SepF"/>
    <property type="match status" value="1"/>
</dbReference>
<dbReference type="AlphaFoldDB" id="A0A172RYY4"/>
<dbReference type="InterPro" id="IPR023052">
    <property type="entry name" value="Cell_div_SepF"/>
</dbReference>
<accession>A0A172RYY4</accession>
<keyword evidence="7" id="KW-1185">Reference proteome</keyword>
<dbReference type="GO" id="GO:0000917">
    <property type="term" value="P:division septum assembly"/>
    <property type="evidence" value="ECO:0007669"/>
    <property type="project" value="UniProtKB-KW"/>
</dbReference>
<protein>
    <submittedName>
        <fullName evidence="6">Cell division inhibitor SepF</fullName>
    </submittedName>
</protein>
<dbReference type="InterPro" id="IPR007561">
    <property type="entry name" value="Cell_div_SepF/SepF-rel"/>
</dbReference>
<dbReference type="Gene3D" id="3.30.110.150">
    <property type="entry name" value="SepF-like protein"/>
    <property type="match status" value="1"/>
</dbReference>
<evidence type="ECO:0000256" key="2">
    <source>
        <dbReference type="ARBA" id="ARBA00023210"/>
    </source>
</evidence>
<comment type="function">
    <text evidence="4">Cell division protein that is part of the divisome complex and is recruited early to the Z-ring. Probably stimulates Z-ring formation, perhaps through the cross-linking of FtsZ protofilaments. Its function overlaps with FtsA.</text>
</comment>
<reference evidence="7" key="1">
    <citation type="submission" date="2016-10" db="EMBL/GenBank/DDBJ databases">
        <authorList>
            <person name="Varghese N."/>
        </authorList>
    </citation>
    <scope>NUCLEOTIDE SEQUENCE [LARGE SCALE GENOMIC DNA]</scope>
    <source>
        <strain evidence="7">DSM 21843</strain>
    </source>
</reference>
<dbReference type="OrthoDB" id="3731101at2"/>
<gene>
    <name evidence="6" type="ORF">SAMN02910314_00950</name>
</gene>
<feature type="compositionally biased region" description="Polar residues" evidence="5">
    <location>
        <begin position="160"/>
        <end position="180"/>
    </location>
</feature>
<evidence type="ECO:0000256" key="1">
    <source>
        <dbReference type="ARBA" id="ARBA00022618"/>
    </source>
</evidence>
<evidence type="ECO:0000256" key="5">
    <source>
        <dbReference type="SAM" id="MobiDB-lite"/>
    </source>
</evidence>
<feature type="region of interest" description="Disordered" evidence="5">
    <location>
        <begin position="27"/>
        <end position="212"/>
    </location>
</feature>
<evidence type="ECO:0000256" key="4">
    <source>
        <dbReference type="ARBA" id="ARBA00044936"/>
    </source>
</evidence>
<dbReference type="Proteomes" id="UP000182975">
    <property type="component" value="Unassembled WGS sequence"/>
</dbReference>
<evidence type="ECO:0000313" key="6">
    <source>
        <dbReference type="EMBL" id="SEO70877.1"/>
    </source>
</evidence>
<dbReference type="KEGG" id="ddt:AAY81_06915"/>
<sequence length="318" mass="33860">MALSGFGRSGQGSGMFDGIKNKLGLGGNGAYDDEYADGYDEYDEYEEYEDDYEDAPAGSAYDSYQPVTTRSAGSRRRSTYGSASTGDVTERRTTASHPALVSIDDVRANTPRPRSLSRDTSRRSSSLGRASVGRASDFTPSGAEIDGIPAQERPEEDPIASTTRTARSGGYNSLFDSSPTRAALQPTSKEKSAPGSAVGQGTHAARYNRPTGSYDPYKAYEGTGVSSHAPSRKVIVIAPHEYAEVESVARNLKAGDAVVLSLHDTPNQLSKRILDFSFGVASALDAGVDAIAEKVFAITRGNALTEDEIRDLRSKGVM</sequence>
<feature type="compositionally biased region" description="Acidic residues" evidence="5">
    <location>
        <begin position="31"/>
        <end position="54"/>
    </location>
</feature>
<organism evidence="6 7">
    <name type="scientific">Denitrobacterium detoxificans</name>
    <dbReference type="NCBI Taxonomy" id="79604"/>
    <lineage>
        <taxon>Bacteria</taxon>
        <taxon>Bacillati</taxon>
        <taxon>Actinomycetota</taxon>
        <taxon>Coriobacteriia</taxon>
        <taxon>Eggerthellales</taxon>
        <taxon>Eggerthellaceae</taxon>
        <taxon>Denitrobacterium</taxon>
    </lineage>
</organism>
<evidence type="ECO:0000256" key="3">
    <source>
        <dbReference type="ARBA" id="ARBA00023306"/>
    </source>
</evidence>
<keyword evidence="1 6" id="KW-0132">Cell division</keyword>
<keyword evidence="2" id="KW-0717">Septation</keyword>
<dbReference type="EMBL" id="FOEC01000004">
    <property type="protein sequence ID" value="SEO70877.1"/>
    <property type="molecule type" value="Genomic_DNA"/>
</dbReference>
<dbReference type="PATRIC" id="fig|79604.3.peg.1400"/>
<dbReference type="STRING" id="79604.AAY81_06915"/>
<dbReference type="PANTHER" id="PTHR35798:SF1">
    <property type="entry name" value="CELL DIVISION PROTEIN SEPF"/>
    <property type="match status" value="1"/>
</dbReference>
<proteinExistence type="predicted"/>
<keyword evidence="3" id="KW-0131">Cell cycle</keyword>
<name>A0A172RYY4_9ACTN</name>
<dbReference type="RefSeq" id="WP_066663119.1">
    <property type="nucleotide sequence ID" value="NZ_CP011402.1"/>
</dbReference>